<proteinExistence type="predicted"/>
<evidence type="ECO:0000256" key="1">
    <source>
        <dbReference type="ARBA" id="ARBA00022737"/>
    </source>
</evidence>
<dbReference type="PANTHER" id="PTHR46082">
    <property type="entry name" value="ATP/GTP-BINDING PROTEIN-RELATED"/>
    <property type="match status" value="1"/>
</dbReference>
<protein>
    <submittedName>
        <fullName evidence="5">Pfs domain-containing protein</fullName>
    </submittedName>
</protein>
<evidence type="ECO:0000256" key="3">
    <source>
        <dbReference type="SAM" id="MobiDB-lite"/>
    </source>
</evidence>
<dbReference type="HOGENOM" id="CLU_242992_0_0_1"/>
<evidence type="ECO:0000259" key="4">
    <source>
        <dbReference type="PROSITE" id="PS50837"/>
    </source>
</evidence>
<keyword evidence="6" id="KW-1185">Reference proteome</keyword>
<gene>
    <name evidence="5" type="ORF">CFIO01_01678</name>
</gene>
<dbReference type="EMBL" id="JARH01000609">
    <property type="protein sequence ID" value="EXF78839.1"/>
    <property type="molecule type" value="Genomic_DNA"/>
</dbReference>
<dbReference type="SUPFAM" id="SSF53167">
    <property type="entry name" value="Purine and uridine phosphorylases"/>
    <property type="match status" value="1"/>
</dbReference>
<dbReference type="PANTHER" id="PTHR46082:SF11">
    <property type="entry name" value="AAA+ ATPASE DOMAIN-CONTAINING PROTEIN-RELATED"/>
    <property type="match status" value="1"/>
</dbReference>
<organism evidence="5 6">
    <name type="scientific">Colletotrichum fioriniae PJ7</name>
    <dbReference type="NCBI Taxonomy" id="1445577"/>
    <lineage>
        <taxon>Eukaryota</taxon>
        <taxon>Fungi</taxon>
        <taxon>Dikarya</taxon>
        <taxon>Ascomycota</taxon>
        <taxon>Pezizomycotina</taxon>
        <taxon>Sordariomycetes</taxon>
        <taxon>Hypocreomycetidae</taxon>
        <taxon>Glomerellales</taxon>
        <taxon>Glomerellaceae</taxon>
        <taxon>Colletotrichum</taxon>
        <taxon>Colletotrichum acutatum species complex</taxon>
    </lineage>
</organism>
<dbReference type="SUPFAM" id="SSF48403">
    <property type="entry name" value="Ankyrin repeat"/>
    <property type="match status" value="1"/>
</dbReference>
<feature type="domain" description="NACHT" evidence="4">
    <location>
        <begin position="1072"/>
        <end position="1213"/>
    </location>
</feature>
<feature type="compositionally biased region" description="Polar residues" evidence="3">
    <location>
        <begin position="259"/>
        <end position="276"/>
    </location>
</feature>
<dbReference type="Gene3D" id="1.25.40.20">
    <property type="entry name" value="Ankyrin repeat-containing domain"/>
    <property type="match status" value="2"/>
</dbReference>
<dbReference type="InterPro" id="IPR036770">
    <property type="entry name" value="Ankyrin_rpt-contain_sf"/>
</dbReference>
<dbReference type="InterPro" id="IPR035994">
    <property type="entry name" value="Nucleoside_phosphorylase_sf"/>
</dbReference>
<evidence type="ECO:0000256" key="2">
    <source>
        <dbReference type="PROSITE-ProRule" id="PRU00023"/>
    </source>
</evidence>
<dbReference type="Proteomes" id="UP000020467">
    <property type="component" value="Unassembled WGS sequence"/>
</dbReference>
<reference evidence="5 6" key="1">
    <citation type="submission" date="2014-02" db="EMBL/GenBank/DDBJ databases">
        <title>The genome sequence of Colletotrichum fioriniae PJ7.</title>
        <authorList>
            <person name="Baroncelli R."/>
            <person name="Thon M.R."/>
        </authorList>
    </citation>
    <scope>NUCLEOTIDE SEQUENCE [LARGE SCALE GENOMIC DNA]</scope>
    <source>
        <strain evidence="5 6">PJ7</strain>
    </source>
</reference>
<dbReference type="InterPro" id="IPR007111">
    <property type="entry name" value="NACHT_NTPase"/>
</dbReference>
<dbReference type="InterPro" id="IPR053137">
    <property type="entry name" value="NLR-like"/>
</dbReference>
<dbReference type="Gene3D" id="3.40.50.300">
    <property type="entry name" value="P-loop containing nucleotide triphosphate hydrolases"/>
    <property type="match status" value="1"/>
</dbReference>
<keyword evidence="2" id="KW-0040">ANK repeat</keyword>
<dbReference type="GO" id="GO:0003824">
    <property type="term" value="F:catalytic activity"/>
    <property type="evidence" value="ECO:0007669"/>
    <property type="project" value="InterPro"/>
</dbReference>
<name>A0A010RLK9_9PEZI</name>
<dbReference type="Pfam" id="PF24883">
    <property type="entry name" value="NPHP3_N"/>
    <property type="match status" value="1"/>
</dbReference>
<dbReference type="InterPro" id="IPR002110">
    <property type="entry name" value="Ankyrin_rpt"/>
</dbReference>
<accession>A0A010RLK9</accession>
<dbReference type="SUPFAM" id="SSF52540">
    <property type="entry name" value="P-loop containing nucleoside triphosphate hydrolases"/>
    <property type="match status" value="1"/>
</dbReference>
<feature type="repeat" description="ANK" evidence="2">
    <location>
        <begin position="1483"/>
        <end position="1515"/>
    </location>
</feature>
<comment type="caution">
    <text evidence="5">The sequence shown here is derived from an EMBL/GenBank/DDBJ whole genome shotgun (WGS) entry which is preliminary data.</text>
</comment>
<evidence type="ECO:0000313" key="6">
    <source>
        <dbReference type="Proteomes" id="UP000020467"/>
    </source>
</evidence>
<feature type="region of interest" description="Disordered" evidence="3">
    <location>
        <begin position="239"/>
        <end position="293"/>
    </location>
</feature>
<dbReference type="PROSITE" id="PS50088">
    <property type="entry name" value="ANK_REPEAT"/>
    <property type="match status" value="1"/>
</dbReference>
<sequence>MLATQQLPASTATIADNVKSCMLLLEECMLKAASIHPREVSLIENIVARFSVWVESIGVFSKGRASLDNRLREVHDVQDIVQSLLKALAFHLEDVSRILCSLKPPMASEYFLPNVDQELSNVLEEIGKDISLFHRFSNIIRRSSREKQNEKAASDFIIKDEEGTNAEPLLMELFEIQLRDRFRDANSELHKRLAKTMVLRRKKILYRRFRYEKKPKSVQRNISRPIVKSPDIPTSIKHLTTELEPNSNRQVPKKEPKGSRSNNQSIVRSSAPTATTLRPGDFQKAQNSSSSTISMSRTVVLSSQDLNQLPFPPSPVENLKRKFKRMARAGNHKVEETSRHEFGDPSTEWEKKWKRYVASAGEVICPFCFEAISFNVAGDENKWRNHVKGDIEPHQWSEHMQEHSKQWSCNSKTHDSFKTGIREEYMKHIEEDHRGKFSDAQVEVLADRNCRNLNPIFTSCPLCHAYGEDINDTMEDHIVRHLRLIALQSLPPTTDHLSEDTDSDLAQSSAVLTLRSRSTTREFEGKGALWDLDDIGLNSLDADSNHESPYQAFGGFRQYIQDYPQGLQRHHEENDSLNGIHSEGFLHELDLVSDSTTGVRSQSDRSANFVEGGLFNGLGTNDVRHFEWGFVLEGEEVLQSYQIAWIAGLAFGRAAAEAMLDEEHSQPKSFSRHMSDTNSYIWGRIGQHNIVIASPTAGVYGPGSAAATASRLFSTMPFIRVGLLVGIGGGIARPNESYDIRLGDVVVSQPNEITGGVCQYDLAKAKPGDNWKRKGSLATPPRVLLNAIADIRTAHKHRDSMIPHFLRDMLDVNPKMAKKTKKSPGYIHQGFKNDRLFQSSYEHVAGQDCRSCEMVQVVRRKERDSTDPEIHYGIIASGNFLVKDAISRDQIGAYVSDDCICIEVEAAGLMDHFPCLVIRGICDYADSHKSDSWQHYASATAAGYAKELLGFISATEIQKSKQMLEILQSGQFVLEVLRLNLVADFKNRNTQEANSLLANERVFTTHHTTRISDATVNSNDENMQTWEKMRTWLAVPDWSSIADEARYFRHPETGAWIFETTAYQNWISGTYKHLWLRGKAGCGKTVLSTRILDHLAQDKSIVLSFFFNFNSNYRRTRTKDEMLRSLAIQLYRMGYDSMPYLDRLFRFCKDGEYEPDTTSLEEVVNLMLAAQPKATIILDALDESTTRREVLAWLEDMFRSRRLEHVQFLYTSREEGEFLHRIPDLIGDQCCLRLDPEAIDADIRSYVISRTLRMFNKAQMPNDSLERIQTDIGNRANGMFSWAACQVANLANHKYSTDKKLQKALDELPFTLKSNLVSTIAVQEGREAALELHLAHFSVKQYLLFQMDFGRMDASIAITMTCLAYLRDIRGSFRELAETFPLAAYAAGCWMDFAAIAEASEDVATLIISFLHSEEALSRWSYLIETDLYGSNGLDIPVGSALYYACLGGLVIVTTSIIDTGIDVNAQKLLLERDADVNVEGGEFGTALQAASYNGRVDMVRLLLESNAMVDTQGAYGGNERIVKRLLGIAADINAPGGKFGSTLQAACLPGYKEILMVLVGRCADVDTKGGECDSPLYDACHGGNTMIANILRDCYFDNGLLVQLGAEVNDGSESGSALQTAISTMLFKLGADIIH</sequence>
<dbReference type="Pfam" id="PF00023">
    <property type="entry name" value="Ank"/>
    <property type="match status" value="1"/>
</dbReference>
<dbReference type="OrthoDB" id="1577640at2759"/>
<dbReference type="KEGG" id="cfj:CFIO01_01678"/>
<dbReference type="InterPro" id="IPR056884">
    <property type="entry name" value="NPHP3-like_N"/>
</dbReference>
<dbReference type="InterPro" id="IPR027417">
    <property type="entry name" value="P-loop_NTPase"/>
</dbReference>
<dbReference type="GO" id="GO:0009116">
    <property type="term" value="P:nucleoside metabolic process"/>
    <property type="evidence" value="ECO:0007669"/>
    <property type="project" value="InterPro"/>
</dbReference>
<keyword evidence="1" id="KW-0677">Repeat</keyword>
<evidence type="ECO:0000313" key="5">
    <source>
        <dbReference type="EMBL" id="EXF78839.1"/>
    </source>
</evidence>
<dbReference type="eggNOG" id="KOG0504">
    <property type="taxonomic scope" value="Eukaryota"/>
</dbReference>
<dbReference type="Gene3D" id="3.40.50.1580">
    <property type="entry name" value="Nucleoside phosphorylase domain"/>
    <property type="match status" value="1"/>
</dbReference>
<dbReference type="PROSITE" id="PS50837">
    <property type="entry name" value="NACHT"/>
    <property type="match status" value="1"/>
</dbReference>